<protein>
    <submittedName>
        <fullName evidence="2">Hepatocyte growth factor receptor</fullName>
    </submittedName>
</protein>
<keyword evidence="2" id="KW-0675">Receptor</keyword>
<organism evidence="2 3">
    <name type="scientific">Orchesella cincta</name>
    <name type="common">Springtail</name>
    <name type="synonym">Podura cincta</name>
    <dbReference type="NCBI Taxonomy" id="48709"/>
    <lineage>
        <taxon>Eukaryota</taxon>
        <taxon>Metazoa</taxon>
        <taxon>Ecdysozoa</taxon>
        <taxon>Arthropoda</taxon>
        <taxon>Hexapoda</taxon>
        <taxon>Collembola</taxon>
        <taxon>Entomobryomorpha</taxon>
        <taxon>Entomobryoidea</taxon>
        <taxon>Orchesellidae</taxon>
        <taxon>Orchesellinae</taxon>
        <taxon>Orchesella</taxon>
    </lineage>
</organism>
<comment type="caution">
    <text evidence="2">The sequence shown here is derived from an EMBL/GenBank/DDBJ whole genome shotgun (WGS) entry which is preliminary data.</text>
</comment>
<proteinExistence type="predicted"/>
<keyword evidence="3" id="KW-1185">Reference proteome</keyword>
<evidence type="ECO:0000313" key="2">
    <source>
        <dbReference type="EMBL" id="ODM86915.1"/>
    </source>
</evidence>
<dbReference type="AlphaFoldDB" id="A0A1D2M1S6"/>
<sequence length="93" mass="10106">MNFFGPVHIHTFNNNMYTNDVGAQVRSSSRLTQAPPLDNALISQSAQPTPAIPLLQLKHRQLHGSTQEKVTKSVPAQRAPLATENGVPAHLSD</sequence>
<dbReference type="Proteomes" id="UP000094527">
    <property type="component" value="Unassembled WGS sequence"/>
</dbReference>
<dbReference type="EMBL" id="LJIJ01006779">
    <property type="protein sequence ID" value="ODM86915.1"/>
    <property type="molecule type" value="Genomic_DNA"/>
</dbReference>
<feature type="region of interest" description="Disordered" evidence="1">
    <location>
        <begin position="63"/>
        <end position="93"/>
    </location>
</feature>
<evidence type="ECO:0000256" key="1">
    <source>
        <dbReference type="SAM" id="MobiDB-lite"/>
    </source>
</evidence>
<name>A0A1D2M1S6_ORCCI</name>
<evidence type="ECO:0000313" key="3">
    <source>
        <dbReference type="Proteomes" id="UP000094527"/>
    </source>
</evidence>
<reference evidence="2 3" key="1">
    <citation type="journal article" date="2016" name="Genome Biol. Evol.">
        <title>Gene Family Evolution Reflects Adaptation to Soil Environmental Stressors in the Genome of the Collembolan Orchesella cincta.</title>
        <authorList>
            <person name="Faddeeva-Vakhrusheva A."/>
            <person name="Derks M.F."/>
            <person name="Anvar S.Y."/>
            <person name="Agamennone V."/>
            <person name="Suring W."/>
            <person name="Smit S."/>
            <person name="van Straalen N.M."/>
            <person name="Roelofs D."/>
        </authorList>
    </citation>
    <scope>NUCLEOTIDE SEQUENCE [LARGE SCALE GENOMIC DNA]</scope>
    <source>
        <tissue evidence="2">Mixed pool</tissue>
    </source>
</reference>
<accession>A0A1D2M1S6</accession>
<gene>
    <name evidence="2" type="ORF">Ocin01_19767</name>
</gene>